<keyword evidence="10 14" id="KW-0408">Iron</keyword>
<dbReference type="FunFam" id="1.10.1670.10:FF:000002">
    <property type="entry name" value="Adenine DNA glycosylase"/>
    <property type="match status" value="1"/>
</dbReference>
<dbReference type="InterPro" id="IPR005760">
    <property type="entry name" value="A/G_AdeGlyc_MutY"/>
</dbReference>
<dbReference type="Proteomes" id="UP000326951">
    <property type="component" value="Chromosome"/>
</dbReference>
<evidence type="ECO:0000256" key="8">
    <source>
        <dbReference type="ARBA" id="ARBA00022763"/>
    </source>
</evidence>
<dbReference type="InterPro" id="IPR029119">
    <property type="entry name" value="MutY_C"/>
</dbReference>
<dbReference type="EMBL" id="CP025688">
    <property type="protein sequence ID" value="QAA23238.1"/>
    <property type="molecule type" value="Genomic_DNA"/>
</dbReference>
<evidence type="ECO:0000313" key="19">
    <source>
        <dbReference type="Proteomes" id="UP000326951"/>
    </source>
</evidence>
<dbReference type="PANTHER" id="PTHR42944:SF1">
    <property type="entry name" value="ADENINE DNA GLYCOSYLASE"/>
    <property type="match status" value="1"/>
</dbReference>
<evidence type="ECO:0000256" key="2">
    <source>
        <dbReference type="ARBA" id="ARBA00002933"/>
    </source>
</evidence>
<protein>
    <recommendedName>
        <fullName evidence="5 14">Adenine DNA glycosylase</fullName>
        <ecNumber evidence="4 14">3.2.2.31</ecNumber>
    </recommendedName>
</protein>
<dbReference type="NCBIfam" id="TIGR01084">
    <property type="entry name" value="mutY"/>
    <property type="match status" value="1"/>
</dbReference>
<comment type="similarity">
    <text evidence="3 14">Belongs to the Nth/MutY family.</text>
</comment>
<dbReference type="SUPFAM" id="SSF48150">
    <property type="entry name" value="DNA-glycosylase"/>
    <property type="match status" value="1"/>
</dbReference>
<evidence type="ECO:0000256" key="6">
    <source>
        <dbReference type="ARBA" id="ARBA00022485"/>
    </source>
</evidence>
<evidence type="ECO:0000313" key="18">
    <source>
        <dbReference type="Proteomes" id="UP000285882"/>
    </source>
</evidence>
<evidence type="ECO:0000256" key="5">
    <source>
        <dbReference type="ARBA" id="ARBA00022023"/>
    </source>
</evidence>
<dbReference type="CDD" id="cd03431">
    <property type="entry name" value="NUDIX_DNA_Glycosylase_C-MutY"/>
    <property type="match status" value="1"/>
</dbReference>
<accession>A0A410DAX8</accession>
<keyword evidence="6" id="KW-0004">4Fe-4S</keyword>
<evidence type="ECO:0000256" key="12">
    <source>
        <dbReference type="ARBA" id="ARBA00023204"/>
    </source>
</evidence>
<dbReference type="CDD" id="cd00056">
    <property type="entry name" value="ENDO3c"/>
    <property type="match status" value="1"/>
</dbReference>
<comment type="function">
    <text evidence="2">Adenine glycosylase active on G-A mispairs. MutY also corrects error-prone DNA synthesis past GO lesions which are due to the oxidatively damaged form of guanine: 7,8-dihydro-8-oxoguanine (8-oxo-dGTP).</text>
</comment>
<dbReference type="InterPro" id="IPR023170">
    <property type="entry name" value="HhH_base_excis_C"/>
</dbReference>
<dbReference type="InterPro" id="IPR003265">
    <property type="entry name" value="HhH-GPD_domain"/>
</dbReference>
<evidence type="ECO:0000256" key="1">
    <source>
        <dbReference type="ARBA" id="ARBA00000843"/>
    </source>
</evidence>
<dbReference type="InterPro" id="IPR015797">
    <property type="entry name" value="NUDIX_hydrolase-like_dom_sf"/>
</dbReference>
<evidence type="ECO:0000256" key="11">
    <source>
        <dbReference type="ARBA" id="ARBA00023014"/>
    </source>
</evidence>
<keyword evidence="7" id="KW-0479">Metal-binding</keyword>
<evidence type="ECO:0000256" key="4">
    <source>
        <dbReference type="ARBA" id="ARBA00012045"/>
    </source>
</evidence>
<comment type="catalytic activity">
    <reaction evidence="1 14">
        <text>Hydrolyzes free adenine bases from 7,8-dihydro-8-oxoguanine:adenine mismatched double-stranded DNA, leaving an apurinic site.</text>
        <dbReference type="EC" id="3.2.2.31"/>
    </reaction>
</comment>
<keyword evidence="8 14" id="KW-0227">DNA damage</keyword>
<dbReference type="RefSeq" id="WP_051577934.1">
    <property type="nucleotide sequence ID" value="NZ_AP021853.1"/>
</dbReference>
<dbReference type="SUPFAM" id="SSF55811">
    <property type="entry name" value="Nudix"/>
    <property type="match status" value="1"/>
</dbReference>
<keyword evidence="18" id="KW-1185">Reference proteome</keyword>
<evidence type="ECO:0000259" key="15">
    <source>
        <dbReference type="SMART" id="SM00478"/>
    </source>
</evidence>
<dbReference type="Gene3D" id="1.10.340.30">
    <property type="entry name" value="Hypothetical protein, domain 2"/>
    <property type="match status" value="1"/>
</dbReference>
<feature type="domain" description="HhH-GPD" evidence="15">
    <location>
        <begin position="41"/>
        <end position="192"/>
    </location>
</feature>
<evidence type="ECO:0000313" key="16">
    <source>
        <dbReference type="EMBL" id="BBN99643.1"/>
    </source>
</evidence>
<keyword evidence="12" id="KW-0234">DNA repair</keyword>
<dbReference type="SMART" id="SM00478">
    <property type="entry name" value="ENDO3c"/>
    <property type="match status" value="1"/>
</dbReference>
<evidence type="ECO:0000256" key="10">
    <source>
        <dbReference type="ARBA" id="ARBA00023004"/>
    </source>
</evidence>
<evidence type="ECO:0000256" key="7">
    <source>
        <dbReference type="ARBA" id="ARBA00022723"/>
    </source>
</evidence>
<dbReference type="Proteomes" id="UP000285882">
    <property type="component" value="Chromosome"/>
</dbReference>
<dbReference type="GO" id="GO:0051539">
    <property type="term" value="F:4 iron, 4 sulfur cluster binding"/>
    <property type="evidence" value="ECO:0007669"/>
    <property type="project" value="UniProtKB-UniRule"/>
</dbReference>
<dbReference type="FunFam" id="1.10.340.30:FF:000002">
    <property type="entry name" value="Adenine DNA glycosylase"/>
    <property type="match status" value="1"/>
</dbReference>
<evidence type="ECO:0000313" key="17">
    <source>
        <dbReference type="EMBL" id="QAA23238.1"/>
    </source>
</evidence>
<keyword evidence="13 14" id="KW-0326">Glycosidase</keyword>
<dbReference type="GO" id="GO:0046872">
    <property type="term" value="F:metal ion binding"/>
    <property type="evidence" value="ECO:0007669"/>
    <property type="project" value="UniProtKB-UniRule"/>
</dbReference>
<dbReference type="InterPro" id="IPR011257">
    <property type="entry name" value="DNA_glycosylase"/>
</dbReference>
<evidence type="ECO:0000256" key="9">
    <source>
        <dbReference type="ARBA" id="ARBA00022801"/>
    </source>
</evidence>
<dbReference type="GO" id="GO:0032357">
    <property type="term" value="F:oxidized purine DNA binding"/>
    <property type="evidence" value="ECO:0007669"/>
    <property type="project" value="TreeGrafter"/>
</dbReference>
<evidence type="ECO:0000256" key="13">
    <source>
        <dbReference type="ARBA" id="ARBA00023295"/>
    </source>
</evidence>
<dbReference type="InterPro" id="IPR044298">
    <property type="entry name" value="MIG/MutY"/>
</dbReference>
<dbReference type="Pfam" id="PF14815">
    <property type="entry name" value="NUDIX_4"/>
    <property type="match status" value="1"/>
</dbReference>
<dbReference type="EC" id="3.2.2.31" evidence="4 14"/>
<evidence type="ECO:0000256" key="3">
    <source>
        <dbReference type="ARBA" id="ARBA00008343"/>
    </source>
</evidence>
<dbReference type="GO" id="GO:0006284">
    <property type="term" value="P:base-excision repair"/>
    <property type="evidence" value="ECO:0007669"/>
    <property type="project" value="UniProtKB-UniRule"/>
</dbReference>
<reference evidence="17 18" key="1">
    <citation type="submission" date="2018-01" db="EMBL/GenBank/DDBJ databases">
        <title>Complete genome sequencing of Sporolactobacillus terrae DLG3.</title>
        <authorList>
            <person name="Nam Y.-D."/>
            <person name="Kang J."/>
            <person name="Chung W.-H."/>
        </authorList>
    </citation>
    <scope>NUCLEOTIDE SEQUENCE [LARGE SCALE GENOMIC DNA]</scope>
    <source>
        <strain evidence="17 18">DLG3</strain>
    </source>
</reference>
<comment type="cofactor">
    <cofactor evidence="14">
        <name>[4Fe-4S] cluster</name>
        <dbReference type="ChEBI" id="CHEBI:49883"/>
    </cofactor>
    <text evidence="14">Binds 1 [4Fe-4S] cluster.</text>
</comment>
<keyword evidence="9" id="KW-0378">Hydrolase</keyword>
<reference evidence="16 19" key="2">
    <citation type="submission" date="2019-09" db="EMBL/GenBank/DDBJ databases">
        <title>Complete genome sequence of Sporolactobacillus terrae 70-3.</title>
        <authorList>
            <person name="Tanaka N."/>
            <person name="Shiwa Y."/>
            <person name="Fujita N."/>
            <person name="Tanasupawat S."/>
        </authorList>
    </citation>
    <scope>NUCLEOTIDE SEQUENCE [LARGE SCALE GENOMIC DNA]</scope>
    <source>
        <strain evidence="16 19">70-3</strain>
    </source>
</reference>
<proteinExistence type="inferred from homology"/>
<dbReference type="Gene3D" id="1.10.1670.10">
    <property type="entry name" value="Helix-hairpin-Helix base-excision DNA repair enzymes (C-terminal)"/>
    <property type="match status" value="1"/>
</dbReference>
<name>A0A410DAX8_9BACL</name>
<organism evidence="16 19">
    <name type="scientific">Sporolactobacillus terrae</name>
    <dbReference type="NCBI Taxonomy" id="269673"/>
    <lineage>
        <taxon>Bacteria</taxon>
        <taxon>Bacillati</taxon>
        <taxon>Bacillota</taxon>
        <taxon>Bacilli</taxon>
        <taxon>Bacillales</taxon>
        <taxon>Sporolactobacillaceae</taxon>
        <taxon>Sporolactobacillus</taxon>
    </lineage>
</organism>
<gene>
    <name evidence="16" type="primary">mutY</name>
    <name evidence="17" type="ORF">C0674_11840</name>
    <name evidence="16" type="ORF">St703_23480</name>
</gene>
<dbReference type="GO" id="GO:0034039">
    <property type="term" value="F:8-oxo-7,8-dihydroguanine DNA N-glycosylase activity"/>
    <property type="evidence" value="ECO:0007669"/>
    <property type="project" value="TreeGrafter"/>
</dbReference>
<dbReference type="Pfam" id="PF00730">
    <property type="entry name" value="HhH-GPD"/>
    <property type="match status" value="1"/>
</dbReference>
<dbReference type="EMBL" id="AP021853">
    <property type="protein sequence ID" value="BBN99643.1"/>
    <property type="molecule type" value="Genomic_DNA"/>
</dbReference>
<keyword evidence="11" id="KW-0411">Iron-sulfur</keyword>
<dbReference type="GO" id="GO:0006298">
    <property type="term" value="P:mismatch repair"/>
    <property type="evidence" value="ECO:0007669"/>
    <property type="project" value="TreeGrafter"/>
</dbReference>
<dbReference type="GO" id="GO:0035485">
    <property type="term" value="F:adenine/guanine mispair binding"/>
    <property type="evidence" value="ECO:0007669"/>
    <property type="project" value="TreeGrafter"/>
</dbReference>
<dbReference type="GO" id="GO:0000701">
    <property type="term" value="F:purine-specific mismatch base pair DNA N-glycosylase activity"/>
    <property type="evidence" value="ECO:0007669"/>
    <property type="project" value="UniProtKB-EC"/>
</dbReference>
<evidence type="ECO:0000256" key="14">
    <source>
        <dbReference type="RuleBase" id="RU365096"/>
    </source>
</evidence>
<sequence length="359" mass="41974">MKEQQIQQFNHDLLDWFHRKGRRLPWRKTDNPYYIWISEVMLQQTQVNTVIPYYNQFIKKFPTPEALADAPEQEVLKSWEGLGYYSRARNLQKGVREMVATYNSELPKNKSDLLSLTGIGPYTASALMSMAYHEPEPAIDGNLMRVLSRIFLIDDDIAKQKTRKKFEKLASDLIVQTEPASFNQALMDLGAMVCRPKIADCSQCPISSHCRAYEEGVQLEYPVKSGKAKPRMLHYAVLLLLDEQGRFLVEQRPDSGLLAGMWQFPMLSLDEYEDEQQQQAYSRERFQCSVEPPEAAFSYTHHFSHLIWKLTLRIGRTPSQMKLRKRQCWATMNELKRFPFPVSHQKVIRWIEKNRPLHT</sequence>
<dbReference type="STRING" id="1449983.GCA_000647835_02406"/>
<dbReference type="PANTHER" id="PTHR42944">
    <property type="entry name" value="ADENINE DNA GLYCOSYLASE"/>
    <property type="match status" value="1"/>
</dbReference>
<dbReference type="Gene3D" id="3.90.79.10">
    <property type="entry name" value="Nucleoside Triphosphate Pyrophosphohydrolase"/>
    <property type="match status" value="1"/>
</dbReference>
<dbReference type="AlphaFoldDB" id="A0A410DAX8"/>